<feature type="transmembrane region" description="Helical" evidence="1">
    <location>
        <begin position="29"/>
        <end position="46"/>
    </location>
</feature>
<feature type="transmembrane region" description="Helical" evidence="1">
    <location>
        <begin position="139"/>
        <end position="158"/>
    </location>
</feature>
<sequence length="161" mass="18034">MGRSGFLTFLAALIPGVGYMYLGLIKRGVQALVLFLLIEPLFNILGIGGLSYLVQIPFGCFTFFDTLYLARRIDMGERVEDTDFIFSYHNFSDFSKGGVDRMRKRALNAAALILIALGVLAIVHNLFGGTELYRLVMHYVRSLFMPVLLILAGVYILIRKS</sequence>
<dbReference type="AlphaFoldDB" id="A0A4R7KSK8"/>
<evidence type="ECO:0000313" key="2">
    <source>
        <dbReference type="EMBL" id="TDT61082.1"/>
    </source>
</evidence>
<accession>A0A4R7KSK8</accession>
<keyword evidence="1" id="KW-1133">Transmembrane helix</keyword>
<evidence type="ECO:0000256" key="1">
    <source>
        <dbReference type="SAM" id="Phobius"/>
    </source>
</evidence>
<keyword evidence="1" id="KW-0472">Membrane</keyword>
<gene>
    <name evidence="2" type="ORF">EDD71_10997</name>
</gene>
<proteinExistence type="predicted"/>
<organism evidence="2 3">
    <name type="scientific">Fonticella tunisiensis</name>
    <dbReference type="NCBI Taxonomy" id="1096341"/>
    <lineage>
        <taxon>Bacteria</taxon>
        <taxon>Bacillati</taxon>
        <taxon>Bacillota</taxon>
        <taxon>Clostridia</taxon>
        <taxon>Eubacteriales</taxon>
        <taxon>Clostridiaceae</taxon>
        <taxon>Fonticella</taxon>
    </lineage>
</organism>
<evidence type="ECO:0000313" key="3">
    <source>
        <dbReference type="Proteomes" id="UP000295325"/>
    </source>
</evidence>
<keyword evidence="3" id="KW-1185">Reference proteome</keyword>
<name>A0A4R7KSK8_9CLOT</name>
<dbReference type="OrthoDB" id="82335at2"/>
<feature type="transmembrane region" description="Helical" evidence="1">
    <location>
        <begin position="106"/>
        <end position="127"/>
    </location>
</feature>
<comment type="caution">
    <text evidence="2">The sequence shown here is derived from an EMBL/GenBank/DDBJ whole genome shotgun (WGS) entry which is preliminary data.</text>
</comment>
<dbReference type="EMBL" id="SOAZ01000009">
    <property type="protein sequence ID" value="TDT61082.1"/>
    <property type="molecule type" value="Genomic_DNA"/>
</dbReference>
<dbReference type="Proteomes" id="UP000295325">
    <property type="component" value="Unassembled WGS sequence"/>
</dbReference>
<protein>
    <submittedName>
        <fullName evidence="2">Uncharacterized protein</fullName>
    </submittedName>
</protein>
<keyword evidence="1" id="KW-0812">Transmembrane</keyword>
<feature type="transmembrane region" description="Helical" evidence="1">
    <location>
        <begin position="6"/>
        <end position="22"/>
    </location>
</feature>
<reference evidence="2 3" key="1">
    <citation type="submission" date="2019-03" db="EMBL/GenBank/DDBJ databases">
        <title>Genomic Encyclopedia of Type Strains, Phase IV (KMG-IV): sequencing the most valuable type-strain genomes for metagenomic binning, comparative biology and taxonomic classification.</title>
        <authorList>
            <person name="Goeker M."/>
        </authorList>
    </citation>
    <scope>NUCLEOTIDE SEQUENCE [LARGE SCALE GENOMIC DNA]</scope>
    <source>
        <strain evidence="2 3">DSM 24455</strain>
    </source>
</reference>